<evidence type="ECO:0000259" key="10">
    <source>
        <dbReference type="PROSITE" id="PS51828"/>
    </source>
</evidence>
<evidence type="ECO:0000256" key="6">
    <source>
        <dbReference type="PROSITE-ProRule" id="PRU01172"/>
    </source>
</evidence>
<feature type="domain" description="Pentraxin (PTX)" evidence="10">
    <location>
        <begin position="271"/>
        <end position="386"/>
    </location>
</feature>
<dbReference type="Pfam" id="PF00354">
    <property type="entry name" value="Pentaxin"/>
    <property type="match status" value="1"/>
</dbReference>
<evidence type="ECO:0000256" key="3">
    <source>
        <dbReference type="ARBA" id="ARBA00022837"/>
    </source>
</evidence>
<dbReference type="InterPro" id="IPR051360">
    <property type="entry name" value="Neuronal_Pentraxin_Related"/>
</dbReference>
<keyword evidence="2" id="KW-0479">Metal-binding</keyword>
<dbReference type="EMBL" id="JAINUG010000217">
    <property type="protein sequence ID" value="KAJ8387140.1"/>
    <property type="molecule type" value="Genomic_DNA"/>
</dbReference>
<keyword evidence="9" id="KW-0732">Signal</keyword>
<keyword evidence="4" id="KW-1015">Disulfide bond</keyword>
<dbReference type="SMART" id="SM00159">
    <property type="entry name" value="PTX"/>
    <property type="match status" value="1"/>
</dbReference>
<feature type="compositionally biased region" description="Basic and acidic residues" evidence="8">
    <location>
        <begin position="120"/>
        <end position="133"/>
    </location>
</feature>
<keyword evidence="12" id="KW-1185">Reference proteome</keyword>
<dbReference type="PRINTS" id="PR00895">
    <property type="entry name" value="PENTAXIN"/>
</dbReference>
<keyword evidence="3" id="KW-0106">Calcium</keyword>
<reference evidence="11" key="1">
    <citation type="journal article" date="2023" name="Science">
        <title>Genome structures resolve the early diversification of teleost fishes.</title>
        <authorList>
            <person name="Parey E."/>
            <person name="Louis A."/>
            <person name="Montfort J."/>
            <person name="Bouchez O."/>
            <person name="Roques C."/>
            <person name="Iampietro C."/>
            <person name="Lluch J."/>
            <person name="Castinel A."/>
            <person name="Donnadieu C."/>
            <person name="Desvignes T."/>
            <person name="Floi Bucao C."/>
            <person name="Jouanno E."/>
            <person name="Wen M."/>
            <person name="Mejri S."/>
            <person name="Dirks R."/>
            <person name="Jansen H."/>
            <person name="Henkel C."/>
            <person name="Chen W.J."/>
            <person name="Zahm M."/>
            <person name="Cabau C."/>
            <person name="Klopp C."/>
            <person name="Thompson A.W."/>
            <person name="Robinson-Rechavi M."/>
            <person name="Braasch I."/>
            <person name="Lecointre G."/>
            <person name="Bobe J."/>
            <person name="Postlethwait J.H."/>
            <person name="Berthelot C."/>
            <person name="Roest Crollius H."/>
            <person name="Guiguen Y."/>
        </authorList>
    </citation>
    <scope>NUCLEOTIDE SEQUENCE</scope>
    <source>
        <strain evidence="11">NC1722</strain>
    </source>
</reference>
<comment type="caution">
    <text evidence="11">The sequence shown here is derived from an EMBL/GenBank/DDBJ whole genome shotgun (WGS) entry which is preliminary data.</text>
</comment>
<dbReference type="PROSITE" id="PS00289">
    <property type="entry name" value="PTX_1"/>
    <property type="match status" value="1"/>
</dbReference>
<dbReference type="AlphaFoldDB" id="A0AAD7RN49"/>
<evidence type="ECO:0000256" key="5">
    <source>
        <dbReference type="ARBA" id="ARBA00023180"/>
    </source>
</evidence>
<evidence type="ECO:0000256" key="9">
    <source>
        <dbReference type="SAM" id="SignalP"/>
    </source>
</evidence>
<feature type="coiled-coil region" evidence="7">
    <location>
        <begin position="140"/>
        <end position="213"/>
    </location>
</feature>
<feature type="region of interest" description="Disordered" evidence="8">
    <location>
        <begin position="48"/>
        <end position="75"/>
    </location>
</feature>
<evidence type="ECO:0000256" key="8">
    <source>
        <dbReference type="SAM" id="MobiDB-lite"/>
    </source>
</evidence>
<dbReference type="Proteomes" id="UP001221898">
    <property type="component" value="Unassembled WGS sequence"/>
</dbReference>
<organism evidence="11 12">
    <name type="scientific">Aldrovandia affinis</name>
    <dbReference type="NCBI Taxonomy" id="143900"/>
    <lineage>
        <taxon>Eukaryota</taxon>
        <taxon>Metazoa</taxon>
        <taxon>Chordata</taxon>
        <taxon>Craniata</taxon>
        <taxon>Vertebrata</taxon>
        <taxon>Euteleostomi</taxon>
        <taxon>Actinopterygii</taxon>
        <taxon>Neopterygii</taxon>
        <taxon>Teleostei</taxon>
        <taxon>Notacanthiformes</taxon>
        <taxon>Halosauridae</taxon>
        <taxon>Aldrovandia</taxon>
    </lineage>
</organism>
<evidence type="ECO:0000256" key="2">
    <source>
        <dbReference type="ARBA" id="ARBA00022723"/>
    </source>
</evidence>
<sequence>MLVLIIAGLLCLHALGGGGRVARGNDDDDATQDTRFVCSVIPKNAADPMCRSLAPDPVQQQQQRQGGSTRAAAQELSQLRETVLQQSETVAGQRGTIKELTEKLSRCEAADGKHRGHGSRGHDHGTNTMDDLPRDPADTIDHLGKTVQALKDRLGTLEQQIRANVTGGLQSGELRDLLKQRLSGLERQLLSKVAELEEERSHLHNETAAHRQRTDSTLTQLLHRISELERGSSCRRCTDPRGLFKVSLGQQPNYLYGRVAQLPFSVADGCWHHICVTWTTRDGYWEAYQDGEKLGSGENLAPWHPIKPGGVIILGQEQDTVGGRFDATQAFVGELSQFNVWDRVLRAADIEGMANCSSYMPGNVAAWVDGNVEVFGGATKWALEMCEDRVYDS</sequence>
<comment type="caution">
    <text evidence="6">Lacks conserved residue(s) required for the propagation of feature annotation.</text>
</comment>
<keyword evidence="7" id="KW-0175">Coiled coil</keyword>
<dbReference type="PANTHER" id="PTHR19277:SF1">
    <property type="entry name" value="NEURONAL PENTRAXIN-2"/>
    <property type="match status" value="1"/>
</dbReference>
<feature type="signal peptide" evidence="9">
    <location>
        <begin position="1"/>
        <end position="18"/>
    </location>
</feature>
<feature type="chain" id="PRO_5042296234" description="Pentraxin (PTX) domain-containing protein" evidence="9">
    <location>
        <begin position="19"/>
        <end position="393"/>
    </location>
</feature>
<evidence type="ECO:0000256" key="7">
    <source>
        <dbReference type="SAM" id="Coils"/>
    </source>
</evidence>
<evidence type="ECO:0000313" key="11">
    <source>
        <dbReference type="EMBL" id="KAJ8387140.1"/>
    </source>
</evidence>
<proteinExistence type="predicted"/>
<comment type="cofactor">
    <cofactor evidence="1">
        <name>Ca(2+)</name>
        <dbReference type="ChEBI" id="CHEBI:29108"/>
    </cofactor>
</comment>
<feature type="compositionally biased region" description="Low complexity" evidence="8">
    <location>
        <begin position="59"/>
        <end position="74"/>
    </location>
</feature>
<dbReference type="Gene3D" id="2.60.120.200">
    <property type="match status" value="1"/>
</dbReference>
<gene>
    <name evidence="11" type="ORF">AAFF_G00160800</name>
</gene>
<evidence type="ECO:0000313" key="12">
    <source>
        <dbReference type="Proteomes" id="UP001221898"/>
    </source>
</evidence>
<keyword evidence="5" id="KW-0325">Glycoprotein</keyword>
<dbReference type="FunFam" id="2.60.120.200:FF:000012">
    <property type="entry name" value="neuronal pentraxin receptor"/>
    <property type="match status" value="1"/>
</dbReference>
<dbReference type="InterPro" id="IPR001759">
    <property type="entry name" value="PTX_dom"/>
</dbReference>
<dbReference type="InterPro" id="IPR030476">
    <property type="entry name" value="Pentaxin_CS"/>
</dbReference>
<evidence type="ECO:0000256" key="4">
    <source>
        <dbReference type="ARBA" id="ARBA00023157"/>
    </source>
</evidence>
<protein>
    <recommendedName>
        <fullName evidence="10">Pentraxin (PTX) domain-containing protein</fullName>
    </recommendedName>
</protein>
<feature type="region of interest" description="Disordered" evidence="8">
    <location>
        <begin position="108"/>
        <end position="133"/>
    </location>
</feature>
<name>A0AAD7RN49_9TELE</name>
<dbReference type="PROSITE" id="PS51828">
    <property type="entry name" value="PTX_2"/>
    <property type="match status" value="1"/>
</dbReference>
<dbReference type="SUPFAM" id="SSF49899">
    <property type="entry name" value="Concanavalin A-like lectins/glucanases"/>
    <property type="match status" value="1"/>
</dbReference>
<dbReference type="PANTHER" id="PTHR19277">
    <property type="entry name" value="PENTRAXIN"/>
    <property type="match status" value="1"/>
</dbReference>
<dbReference type="InterPro" id="IPR013320">
    <property type="entry name" value="ConA-like_dom_sf"/>
</dbReference>
<evidence type="ECO:0000256" key="1">
    <source>
        <dbReference type="ARBA" id="ARBA00001913"/>
    </source>
</evidence>
<accession>A0AAD7RN49</accession>
<dbReference type="GO" id="GO:0046872">
    <property type="term" value="F:metal ion binding"/>
    <property type="evidence" value="ECO:0007669"/>
    <property type="project" value="UniProtKB-KW"/>
</dbReference>